<organism evidence="12 13">
    <name type="scientific">Paracoccus nototheniae</name>
    <dbReference type="NCBI Taxonomy" id="2489002"/>
    <lineage>
        <taxon>Bacteria</taxon>
        <taxon>Pseudomonadati</taxon>
        <taxon>Pseudomonadota</taxon>
        <taxon>Alphaproteobacteria</taxon>
        <taxon>Rhodobacterales</taxon>
        <taxon>Paracoccaceae</taxon>
        <taxon>Paracoccus</taxon>
    </lineage>
</organism>
<dbReference type="EC" id="2.7.13.3" evidence="3"/>
<keyword evidence="7 12" id="KW-0418">Kinase</keyword>
<evidence type="ECO:0000313" key="13">
    <source>
        <dbReference type="Proteomes" id="UP001597302"/>
    </source>
</evidence>
<accession>A0ABW4E015</accession>
<keyword evidence="13" id="KW-1185">Reference proteome</keyword>
<keyword evidence="9 10" id="KW-0472">Membrane</keyword>
<evidence type="ECO:0000256" key="8">
    <source>
        <dbReference type="ARBA" id="ARBA00022989"/>
    </source>
</evidence>
<evidence type="ECO:0000256" key="9">
    <source>
        <dbReference type="ARBA" id="ARBA00023136"/>
    </source>
</evidence>
<name>A0ABW4E015_9RHOB</name>
<keyword evidence="5" id="KW-0808">Transferase</keyword>
<evidence type="ECO:0000256" key="3">
    <source>
        <dbReference type="ARBA" id="ARBA00012438"/>
    </source>
</evidence>
<evidence type="ECO:0000256" key="1">
    <source>
        <dbReference type="ARBA" id="ARBA00000085"/>
    </source>
</evidence>
<gene>
    <name evidence="12" type="ORF">ACFQ5P_14045</name>
</gene>
<keyword evidence="4" id="KW-0597">Phosphoprotein</keyword>
<dbReference type="InterPro" id="IPR005467">
    <property type="entry name" value="His_kinase_dom"/>
</dbReference>
<dbReference type="InterPro" id="IPR004358">
    <property type="entry name" value="Sig_transdc_His_kin-like_C"/>
</dbReference>
<dbReference type="PRINTS" id="PR00344">
    <property type="entry name" value="BCTRLSENSOR"/>
</dbReference>
<dbReference type="SMART" id="SM00387">
    <property type="entry name" value="HATPase_c"/>
    <property type="match status" value="1"/>
</dbReference>
<evidence type="ECO:0000256" key="2">
    <source>
        <dbReference type="ARBA" id="ARBA00004370"/>
    </source>
</evidence>
<sequence length="456" mass="48786">MKPLSLRWRLVLIGGAAIGLVMALSVTMLAVLFDRHVQRVGVEDLRDRALTLLSGIEPGAQPGQPPRLRDQPRNPAWQRPFSGHYWQVWLGDQVLRSRSLWDEVLPVDPTPPPPGAGRVLTLPGPAGQTLLVLDQQVLIGRGDLAVPVRLLVAEDQDDAAAARAAFLRDLMPWLGGLMVALMLGSFLQVTLGLRPLAQVGAHLDGLAQGRRARLGQDLPAEVAPLADRLDRLLDDRDRELDRARHRAGDLAHGFKTPLQALMGDAQNLRDLGQPQIAASIEQVATVMRRHVDRELARARIRTDAAHARAEIAPAVERVIGVLSRTPAGAGMGWRIDVPPGPSARIDPDDLTEALGALLENALRHARSQVGVALRVQGAHLDLAIRDDGPGVPPAALERLVQRGVRLDESGDGQGIGLAIATEIAEAAGGGLTLANADPGLLVRLRLPLHLSSGVPA</sequence>
<dbReference type="Gene3D" id="3.30.565.10">
    <property type="entry name" value="Histidine kinase-like ATPase, C-terminal domain"/>
    <property type="match status" value="1"/>
</dbReference>
<dbReference type="SUPFAM" id="SSF55874">
    <property type="entry name" value="ATPase domain of HSP90 chaperone/DNA topoisomerase II/histidine kinase"/>
    <property type="match status" value="1"/>
</dbReference>
<comment type="catalytic activity">
    <reaction evidence="1">
        <text>ATP + protein L-histidine = ADP + protein N-phospho-L-histidine.</text>
        <dbReference type="EC" id="2.7.13.3"/>
    </reaction>
</comment>
<evidence type="ECO:0000259" key="11">
    <source>
        <dbReference type="PROSITE" id="PS50109"/>
    </source>
</evidence>
<dbReference type="SUPFAM" id="SSF47384">
    <property type="entry name" value="Homodimeric domain of signal transducing histidine kinase"/>
    <property type="match status" value="1"/>
</dbReference>
<evidence type="ECO:0000313" key="12">
    <source>
        <dbReference type="EMBL" id="MFD1482413.1"/>
    </source>
</evidence>
<evidence type="ECO:0000256" key="5">
    <source>
        <dbReference type="ARBA" id="ARBA00022679"/>
    </source>
</evidence>
<dbReference type="InterPro" id="IPR036890">
    <property type="entry name" value="HATPase_C_sf"/>
</dbReference>
<keyword evidence="6 10" id="KW-0812">Transmembrane</keyword>
<dbReference type="InterPro" id="IPR003594">
    <property type="entry name" value="HATPase_dom"/>
</dbReference>
<proteinExistence type="predicted"/>
<reference evidence="13" key="1">
    <citation type="journal article" date="2019" name="Int. J. Syst. Evol. Microbiol.">
        <title>The Global Catalogue of Microorganisms (GCM) 10K type strain sequencing project: providing services to taxonomists for standard genome sequencing and annotation.</title>
        <authorList>
            <consortium name="The Broad Institute Genomics Platform"/>
            <consortium name="The Broad Institute Genome Sequencing Center for Infectious Disease"/>
            <person name="Wu L."/>
            <person name="Ma J."/>
        </authorList>
    </citation>
    <scope>NUCLEOTIDE SEQUENCE [LARGE SCALE GENOMIC DNA]</scope>
    <source>
        <strain evidence="13">CCM 8875</strain>
    </source>
</reference>
<keyword evidence="8 10" id="KW-1133">Transmembrane helix</keyword>
<dbReference type="InterPro" id="IPR036097">
    <property type="entry name" value="HisK_dim/P_sf"/>
</dbReference>
<comment type="subcellular location">
    <subcellularLocation>
        <location evidence="2">Membrane</location>
    </subcellularLocation>
</comment>
<evidence type="ECO:0000256" key="10">
    <source>
        <dbReference type="SAM" id="Phobius"/>
    </source>
</evidence>
<dbReference type="EMBL" id="JBHTOQ010000028">
    <property type="protein sequence ID" value="MFD1482413.1"/>
    <property type="molecule type" value="Genomic_DNA"/>
</dbReference>
<feature type="domain" description="Histidine kinase" evidence="11">
    <location>
        <begin position="249"/>
        <end position="450"/>
    </location>
</feature>
<evidence type="ECO:0000256" key="6">
    <source>
        <dbReference type="ARBA" id="ARBA00022692"/>
    </source>
</evidence>
<dbReference type="PANTHER" id="PTHR45436">
    <property type="entry name" value="SENSOR HISTIDINE KINASE YKOH"/>
    <property type="match status" value="1"/>
</dbReference>
<protein>
    <recommendedName>
        <fullName evidence="3">histidine kinase</fullName>
        <ecNumber evidence="3">2.7.13.3</ecNumber>
    </recommendedName>
</protein>
<feature type="transmembrane region" description="Helical" evidence="10">
    <location>
        <begin position="173"/>
        <end position="193"/>
    </location>
</feature>
<evidence type="ECO:0000256" key="4">
    <source>
        <dbReference type="ARBA" id="ARBA00022553"/>
    </source>
</evidence>
<dbReference type="Pfam" id="PF02518">
    <property type="entry name" value="HATPase_c"/>
    <property type="match status" value="1"/>
</dbReference>
<dbReference type="PROSITE" id="PS50109">
    <property type="entry name" value="HIS_KIN"/>
    <property type="match status" value="1"/>
</dbReference>
<dbReference type="GO" id="GO:0016301">
    <property type="term" value="F:kinase activity"/>
    <property type="evidence" value="ECO:0007669"/>
    <property type="project" value="UniProtKB-KW"/>
</dbReference>
<dbReference type="PANTHER" id="PTHR45436:SF5">
    <property type="entry name" value="SENSOR HISTIDINE KINASE TRCS"/>
    <property type="match status" value="1"/>
</dbReference>
<evidence type="ECO:0000256" key="7">
    <source>
        <dbReference type="ARBA" id="ARBA00022777"/>
    </source>
</evidence>
<feature type="transmembrane region" description="Helical" evidence="10">
    <location>
        <begin position="12"/>
        <end position="33"/>
    </location>
</feature>
<dbReference type="RefSeq" id="WP_131572711.1">
    <property type="nucleotide sequence ID" value="NZ_CBCSAJ010000016.1"/>
</dbReference>
<dbReference type="InterPro" id="IPR050428">
    <property type="entry name" value="TCS_sensor_his_kinase"/>
</dbReference>
<comment type="caution">
    <text evidence="12">The sequence shown here is derived from an EMBL/GenBank/DDBJ whole genome shotgun (WGS) entry which is preliminary data.</text>
</comment>
<dbReference type="Proteomes" id="UP001597302">
    <property type="component" value="Unassembled WGS sequence"/>
</dbReference>